<name>A0A6A0A9F1_HAELA</name>
<comment type="caution">
    <text evidence="1">The sequence shown here is derived from an EMBL/GenBank/DDBJ whole genome shotgun (WGS) entry which is preliminary data.</text>
</comment>
<keyword evidence="2" id="KW-1185">Reference proteome</keyword>
<organism evidence="1 2">
    <name type="scientific">Haematococcus lacustris</name>
    <name type="common">Green alga</name>
    <name type="synonym">Haematococcus pluvialis</name>
    <dbReference type="NCBI Taxonomy" id="44745"/>
    <lineage>
        <taxon>Eukaryota</taxon>
        <taxon>Viridiplantae</taxon>
        <taxon>Chlorophyta</taxon>
        <taxon>core chlorophytes</taxon>
        <taxon>Chlorophyceae</taxon>
        <taxon>CS clade</taxon>
        <taxon>Chlamydomonadales</taxon>
        <taxon>Haematococcaceae</taxon>
        <taxon>Haematococcus</taxon>
    </lineage>
</organism>
<reference evidence="1 2" key="1">
    <citation type="submission" date="2020-02" db="EMBL/GenBank/DDBJ databases">
        <title>Draft genome sequence of Haematococcus lacustris strain NIES-144.</title>
        <authorList>
            <person name="Morimoto D."/>
            <person name="Nakagawa S."/>
            <person name="Yoshida T."/>
            <person name="Sawayama S."/>
        </authorList>
    </citation>
    <scope>NUCLEOTIDE SEQUENCE [LARGE SCALE GENOMIC DNA]</scope>
    <source>
        <strain evidence="1 2">NIES-144</strain>
    </source>
</reference>
<evidence type="ECO:0000313" key="2">
    <source>
        <dbReference type="Proteomes" id="UP000485058"/>
    </source>
</evidence>
<dbReference type="AlphaFoldDB" id="A0A6A0A9F1"/>
<gene>
    <name evidence="1" type="ORF">HaLaN_28005</name>
</gene>
<sequence length="79" mass="8962">MQCVADNRFYYITKYDCMGQTWATLDMYKVNDGSRTQLAQHVSPTHGFAVFSNVDDKGTKVLFISKSESLCQLDLGSRE</sequence>
<proteinExistence type="predicted"/>
<feature type="non-terminal residue" evidence="1">
    <location>
        <position position="1"/>
    </location>
</feature>
<evidence type="ECO:0000313" key="1">
    <source>
        <dbReference type="EMBL" id="GFH29359.1"/>
    </source>
</evidence>
<feature type="non-terminal residue" evidence="1">
    <location>
        <position position="79"/>
    </location>
</feature>
<dbReference type="Proteomes" id="UP000485058">
    <property type="component" value="Unassembled WGS sequence"/>
</dbReference>
<accession>A0A6A0A9F1</accession>
<protein>
    <submittedName>
        <fullName evidence="1">Uncharacterized protein</fullName>
    </submittedName>
</protein>
<dbReference type="EMBL" id="BLLF01004309">
    <property type="protein sequence ID" value="GFH29359.1"/>
    <property type="molecule type" value="Genomic_DNA"/>
</dbReference>